<organism evidence="2 3">
    <name type="scientific">Austropuccinia psidii MF-1</name>
    <dbReference type="NCBI Taxonomy" id="1389203"/>
    <lineage>
        <taxon>Eukaryota</taxon>
        <taxon>Fungi</taxon>
        <taxon>Dikarya</taxon>
        <taxon>Basidiomycota</taxon>
        <taxon>Pucciniomycotina</taxon>
        <taxon>Pucciniomycetes</taxon>
        <taxon>Pucciniales</taxon>
        <taxon>Sphaerophragmiaceae</taxon>
        <taxon>Austropuccinia</taxon>
    </lineage>
</organism>
<dbReference type="EMBL" id="AVOT02027659">
    <property type="protein sequence ID" value="MBW0519814.1"/>
    <property type="molecule type" value="Genomic_DNA"/>
</dbReference>
<dbReference type="OrthoDB" id="3158924at2759"/>
<sequence>MIKALHGPNAVQLVLTGDLMNKHTNFPGSLGKPYRSSEKEFFPPRNKPPLEIPTLEEGEEKKIVKVLKEGKTRNKKEREYFVRYRNPAPEDE</sequence>
<reference evidence="2" key="1">
    <citation type="submission" date="2021-03" db="EMBL/GenBank/DDBJ databases">
        <title>Draft genome sequence of rust myrtle Austropuccinia psidii MF-1, a brazilian biotype.</title>
        <authorList>
            <person name="Quecine M.C."/>
            <person name="Pachon D.M.R."/>
            <person name="Bonatelli M.L."/>
            <person name="Correr F.H."/>
            <person name="Franceschini L.M."/>
            <person name="Leite T.F."/>
            <person name="Margarido G.R.A."/>
            <person name="Almeida C.A."/>
            <person name="Ferrarezi J.A."/>
            <person name="Labate C.A."/>
        </authorList>
    </citation>
    <scope>NUCLEOTIDE SEQUENCE</scope>
    <source>
        <strain evidence="2">MF-1</strain>
    </source>
</reference>
<evidence type="ECO:0000313" key="2">
    <source>
        <dbReference type="EMBL" id="MBW0519814.1"/>
    </source>
</evidence>
<name>A0A9Q3EEI8_9BASI</name>
<comment type="caution">
    <text evidence="2">The sequence shown here is derived from an EMBL/GenBank/DDBJ whole genome shotgun (WGS) entry which is preliminary data.</text>
</comment>
<evidence type="ECO:0000313" key="3">
    <source>
        <dbReference type="Proteomes" id="UP000765509"/>
    </source>
</evidence>
<evidence type="ECO:0000256" key="1">
    <source>
        <dbReference type="SAM" id="MobiDB-lite"/>
    </source>
</evidence>
<feature type="region of interest" description="Disordered" evidence="1">
    <location>
        <begin position="27"/>
        <end position="52"/>
    </location>
</feature>
<dbReference type="AlphaFoldDB" id="A0A9Q3EEI8"/>
<protein>
    <submittedName>
        <fullName evidence="2">Uncharacterized protein</fullName>
    </submittedName>
</protein>
<accession>A0A9Q3EEI8</accession>
<proteinExistence type="predicted"/>
<keyword evidence="3" id="KW-1185">Reference proteome</keyword>
<gene>
    <name evidence="2" type="ORF">O181_059529</name>
</gene>
<dbReference type="Proteomes" id="UP000765509">
    <property type="component" value="Unassembled WGS sequence"/>
</dbReference>